<dbReference type="InterPro" id="IPR029787">
    <property type="entry name" value="Nucleotide_cyclase"/>
</dbReference>
<dbReference type="PROSITE" id="PS50110">
    <property type="entry name" value="RESPONSE_REGULATORY"/>
    <property type="match status" value="3"/>
</dbReference>
<dbReference type="GO" id="GO:0000160">
    <property type="term" value="P:phosphorelay signal transduction system"/>
    <property type="evidence" value="ECO:0007669"/>
    <property type="project" value="InterPro"/>
</dbReference>
<dbReference type="GO" id="GO:0003824">
    <property type="term" value="F:catalytic activity"/>
    <property type="evidence" value="ECO:0007669"/>
    <property type="project" value="UniProtKB-ARBA"/>
</dbReference>
<dbReference type="InterPro" id="IPR011006">
    <property type="entry name" value="CheY-like_superfamily"/>
</dbReference>
<dbReference type="KEGG" id="dmm:dnm_002640"/>
<dbReference type="SUPFAM" id="SSF55073">
    <property type="entry name" value="Nucleotide cyclase"/>
    <property type="match status" value="1"/>
</dbReference>
<dbReference type="FunFam" id="3.30.70.270:FF:000001">
    <property type="entry name" value="Diguanylate cyclase domain protein"/>
    <property type="match status" value="1"/>
</dbReference>
<feature type="domain" description="Response regulatory" evidence="3">
    <location>
        <begin position="138"/>
        <end position="253"/>
    </location>
</feature>
<feature type="modified residue" description="4-aspartylphosphate" evidence="2">
    <location>
        <position position="186"/>
    </location>
</feature>
<protein>
    <submittedName>
        <fullName evidence="5">Two component system response regulator, GGDEF domain-containing</fullName>
    </submittedName>
</protein>
<dbReference type="PROSITE" id="PS50887">
    <property type="entry name" value="GGDEF"/>
    <property type="match status" value="1"/>
</dbReference>
<dbReference type="Pfam" id="PF00990">
    <property type="entry name" value="GGDEF"/>
    <property type="match status" value="1"/>
</dbReference>
<name>A0A975GK93_9BACT</name>
<evidence type="ECO:0000259" key="4">
    <source>
        <dbReference type="PROSITE" id="PS50887"/>
    </source>
</evidence>
<dbReference type="AlphaFoldDB" id="A0A975GK93"/>
<dbReference type="Proteomes" id="UP000663722">
    <property type="component" value="Chromosome"/>
</dbReference>
<dbReference type="NCBIfam" id="TIGR00254">
    <property type="entry name" value="GGDEF"/>
    <property type="match status" value="1"/>
</dbReference>
<dbReference type="InterPro" id="IPR000160">
    <property type="entry name" value="GGDEF_dom"/>
</dbReference>
<dbReference type="SMART" id="SM00267">
    <property type="entry name" value="GGDEF"/>
    <property type="match status" value="1"/>
</dbReference>
<dbReference type="InterPro" id="IPR050595">
    <property type="entry name" value="Bact_response_regulator"/>
</dbReference>
<dbReference type="PANTHER" id="PTHR44591">
    <property type="entry name" value="STRESS RESPONSE REGULATOR PROTEIN 1"/>
    <property type="match status" value="1"/>
</dbReference>
<dbReference type="InterPro" id="IPR001789">
    <property type="entry name" value="Sig_transdc_resp-reg_receiver"/>
</dbReference>
<evidence type="ECO:0000313" key="5">
    <source>
        <dbReference type="EMBL" id="QTA84270.1"/>
    </source>
</evidence>
<dbReference type="InterPro" id="IPR043128">
    <property type="entry name" value="Rev_trsase/Diguanyl_cyclase"/>
</dbReference>
<dbReference type="CDD" id="cd17538">
    <property type="entry name" value="REC_D1_PleD-like"/>
    <property type="match status" value="1"/>
</dbReference>
<dbReference type="EMBL" id="CP061800">
    <property type="protein sequence ID" value="QTA84270.1"/>
    <property type="molecule type" value="Genomic_DNA"/>
</dbReference>
<dbReference type="CDD" id="cd01949">
    <property type="entry name" value="GGDEF"/>
    <property type="match status" value="1"/>
</dbReference>
<feature type="domain" description="GGDEF" evidence="4">
    <location>
        <begin position="456"/>
        <end position="591"/>
    </location>
</feature>
<dbReference type="Gene3D" id="3.40.50.2300">
    <property type="match status" value="3"/>
</dbReference>
<organism evidence="5 6">
    <name type="scientific">Desulfonema magnum</name>
    <dbReference type="NCBI Taxonomy" id="45655"/>
    <lineage>
        <taxon>Bacteria</taxon>
        <taxon>Pseudomonadati</taxon>
        <taxon>Thermodesulfobacteriota</taxon>
        <taxon>Desulfobacteria</taxon>
        <taxon>Desulfobacterales</taxon>
        <taxon>Desulfococcaceae</taxon>
        <taxon>Desulfonema</taxon>
    </lineage>
</organism>
<dbReference type="PANTHER" id="PTHR44591:SF3">
    <property type="entry name" value="RESPONSE REGULATORY DOMAIN-CONTAINING PROTEIN"/>
    <property type="match status" value="1"/>
</dbReference>
<feature type="domain" description="Response regulatory" evidence="3">
    <location>
        <begin position="290"/>
        <end position="406"/>
    </location>
</feature>
<feature type="modified residue" description="4-aspartylphosphate" evidence="2">
    <location>
        <position position="54"/>
    </location>
</feature>
<reference evidence="5" key="1">
    <citation type="journal article" date="2021" name="Microb. Physiol.">
        <title>Proteogenomic Insights into the Physiology of Marine, Sulfate-Reducing, Filamentous Desulfonema limicola and Desulfonema magnum.</title>
        <authorList>
            <person name="Schnaars V."/>
            <person name="Wohlbrand L."/>
            <person name="Scheve S."/>
            <person name="Hinrichs C."/>
            <person name="Reinhardt R."/>
            <person name="Rabus R."/>
        </authorList>
    </citation>
    <scope>NUCLEOTIDE SEQUENCE</scope>
    <source>
        <strain evidence="5">4be13</strain>
    </source>
</reference>
<keyword evidence="1 2" id="KW-0597">Phosphoprotein</keyword>
<gene>
    <name evidence="5" type="ORF">dnm_002640</name>
</gene>
<dbReference type="Pfam" id="PF00072">
    <property type="entry name" value="Response_reg"/>
    <property type="match status" value="3"/>
</dbReference>
<dbReference type="SMART" id="SM00448">
    <property type="entry name" value="REC"/>
    <property type="match status" value="3"/>
</dbReference>
<evidence type="ECO:0000256" key="2">
    <source>
        <dbReference type="PROSITE-ProRule" id="PRU00169"/>
    </source>
</evidence>
<evidence type="ECO:0000259" key="3">
    <source>
        <dbReference type="PROSITE" id="PS50110"/>
    </source>
</evidence>
<sequence>MKNNTVLIIEDNKKCRKLLRTLLELEEYHVLEAADAENGISLIQKEKPALILMDIKLPGADGLEAAQRIKNDPVLKEIPIVAVTAYAMNNDKEKALTHGCDGYLTKPISIMSFLDTVTGFVKKKDPTKRRFRKSHKSRILIIDDDPRNVKLLMGKLPDKYEIITAYNGEDGLEKTYKEFPDLILLDIMMPGMDGYEVTGRLKNNPDTRDIPIILITALDGTDDKIRGLNVGADEFLSKPIDTAELQARVQSLLRLKTYHEQLITRTQSQQAFMTPDRYDESEEKLDDFPMIVLIEDSALDAKLILACLDGLPYQIRTFGNGKDAVAFVQKEQADIVLLDLNLPDMDGFEFLDNLRKTEHNKNTQVVVITGSDDHESKLRSIELGTDDFLLKPVDREEIRARTNALIRKKAYLDQLNDRFETALNAAITDRLTMLYNHTYFKHFLEREIKRSHRQNHPLALIMIDVDNFKKYNDTRGHLAGDRVLQQTSRIVRDNIREIDLAARYGGEEFAIVLPHIDMKDALAVAERVRKAIAAHAFPREAPFPPDKVTVSMGVAFSPTDAASVEELIKKADQQLYRAKDEGKNCVCTTEHLSLAEDKK</sequence>
<dbReference type="SUPFAM" id="SSF52172">
    <property type="entry name" value="CheY-like"/>
    <property type="match status" value="3"/>
</dbReference>
<accession>A0A975GK93</accession>
<feature type="domain" description="Response regulatory" evidence="3">
    <location>
        <begin position="5"/>
        <end position="121"/>
    </location>
</feature>
<feature type="modified residue" description="4-aspartylphosphate" evidence="2">
    <location>
        <position position="339"/>
    </location>
</feature>
<evidence type="ECO:0000256" key="1">
    <source>
        <dbReference type="ARBA" id="ARBA00022553"/>
    </source>
</evidence>
<keyword evidence="6" id="KW-1185">Reference proteome</keyword>
<proteinExistence type="predicted"/>
<dbReference type="Gene3D" id="3.30.70.270">
    <property type="match status" value="1"/>
</dbReference>
<evidence type="ECO:0000313" key="6">
    <source>
        <dbReference type="Proteomes" id="UP000663722"/>
    </source>
</evidence>